<keyword evidence="3" id="KW-1185">Reference proteome</keyword>
<reference evidence="2 3" key="1">
    <citation type="submission" date="2022-10" db="EMBL/GenBank/DDBJ databases">
        <title>The complete genomes of actinobacterial strains from the NBC collection.</title>
        <authorList>
            <person name="Joergensen T.S."/>
            <person name="Alvarez Arevalo M."/>
            <person name="Sterndorff E.B."/>
            <person name="Faurdal D."/>
            <person name="Vuksanovic O."/>
            <person name="Mourched A.-S."/>
            <person name="Charusanti P."/>
            <person name="Shaw S."/>
            <person name="Blin K."/>
            <person name="Weber T."/>
        </authorList>
    </citation>
    <scope>NUCLEOTIDE SEQUENCE [LARGE SCALE GENOMIC DNA]</scope>
    <source>
        <strain evidence="2 3">NBC_01247</strain>
    </source>
</reference>
<feature type="compositionally biased region" description="Gly residues" evidence="1">
    <location>
        <begin position="1"/>
        <end position="11"/>
    </location>
</feature>
<accession>A0ABZ1WD07</accession>
<sequence>MPIDASGGGSGFEVKPEVLESAGQNGRRTAARVPDQAQGLAAPAEAARGALKGWGSGAALSSCTDSWKAALDSTAADLDRCGDNLVRTAANYRAADQANAGTMAAAGGSTGLTATMTTMAATGLDGGHTLPYPAPPRSGSGPDAVILPYPERPEEGVVHPVAPGGRDPIAPGRPGIVPPTWTGPAPAIVHPIAPGPARPARVTPIDWITAPQPVDVMPVFVPGPVHPGPVPVEPAPTGPDQSFEIHHFDPPTKEAQERMHRAILGEGPAPTGL</sequence>
<dbReference type="SUPFAM" id="SSF140453">
    <property type="entry name" value="EsxAB dimer-like"/>
    <property type="match status" value="1"/>
</dbReference>
<proteinExistence type="predicted"/>
<gene>
    <name evidence="2" type="ORF">OG469_25710</name>
</gene>
<evidence type="ECO:0000313" key="3">
    <source>
        <dbReference type="Proteomes" id="UP001432014"/>
    </source>
</evidence>
<dbReference type="Gene3D" id="1.10.287.1060">
    <property type="entry name" value="ESAT-6-like"/>
    <property type="match status" value="1"/>
</dbReference>
<name>A0ABZ1WD07_9ACTN</name>
<evidence type="ECO:0000313" key="2">
    <source>
        <dbReference type="EMBL" id="WUS58609.1"/>
    </source>
</evidence>
<evidence type="ECO:0008006" key="4">
    <source>
        <dbReference type="Google" id="ProtNLM"/>
    </source>
</evidence>
<dbReference type="EMBL" id="CP108482">
    <property type="protein sequence ID" value="WUS58609.1"/>
    <property type="molecule type" value="Genomic_DNA"/>
</dbReference>
<organism evidence="2 3">
    <name type="scientific">Kitasatospora herbaricolor</name>
    <dbReference type="NCBI Taxonomy" id="68217"/>
    <lineage>
        <taxon>Bacteria</taxon>
        <taxon>Bacillati</taxon>
        <taxon>Actinomycetota</taxon>
        <taxon>Actinomycetes</taxon>
        <taxon>Kitasatosporales</taxon>
        <taxon>Streptomycetaceae</taxon>
        <taxon>Kitasatospora</taxon>
    </lineage>
</organism>
<dbReference type="Proteomes" id="UP001432014">
    <property type="component" value="Chromosome"/>
</dbReference>
<protein>
    <recommendedName>
        <fullName evidence="4">PPE family protein</fullName>
    </recommendedName>
</protein>
<dbReference type="RefSeq" id="WP_329495187.1">
    <property type="nucleotide sequence ID" value="NZ_CP108460.1"/>
</dbReference>
<evidence type="ECO:0000256" key="1">
    <source>
        <dbReference type="SAM" id="MobiDB-lite"/>
    </source>
</evidence>
<feature type="region of interest" description="Disordered" evidence="1">
    <location>
        <begin position="1"/>
        <end position="44"/>
    </location>
</feature>
<dbReference type="InterPro" id="IPR036689">
    <property type="entry name" value="ESAT-6-like_sf"/>
</dbReference>